<sequence>MGIGFIISMGIMFVWLVVILSVTIPMEKKYIVRSNGKIDYKKTELFLRWNVFDTLTVVLAVYTIICVQVLNVMISSGATVENPYVQFFTNQAQAWTIVVFLYLFSRLSRTLKSVRARMGEAS</sequence>
<organism evidence="2 3">
    <name type="scientific">Halobacillus kuroshimensis</name>
    <dbReference type="NCBI Taxonomy" id="302481"/>
    <lineage>
        <taxon>Bacteria</taxon>
        <taxon>Bacillati</taxon>
        <taxon>Bacillota</taxon>
        <taxon>Bacilli</taxon>
        <taxon>Bacillales</taxon>
        <taxon>Bacillaceae</taxon>
        <taxon>Halobacillus</taxon>
    </lineage>
</organism>
<evidence type="ECO:0000313" key="2">
    <source>
        <dbReference type="EMBL" id="MBN8233900.1"/>
    </source>
</evidence>
<keyword evidence="3" id="KW-1185">Reference proteome</keyword>
<keyword evidence="1" id="KW-1133">Transmembrane helix</keyword>
<keyword evidence="1" id="KW-0812">Transmembrane</keyword>
<reference evidence="2 3" key="1">
    <citation type="submission" date="2020-12" db="EMBL/GenBank/DDBJ databases">
        <title>Oil enriched cultivation method for isolating marine PHA-producing bacteria.</title>
        <authorList>
            <person name="Zheng W."/>
            <person name="Yu S."/>
            <person name="Huang Y."/>
        </authorList>
    </citation>
    <scope>NUCLEOTIDE SEQUENCE [LARGE SCALE GENOMIC DNA]</scope>
    <source>
        <strain evidence="2 3">SY-2-6</strain>
    </source>
</reference>
<protein>
    <submittedName>
        <fullName evidence="2">Group-specific protein</fullName>
    </submittedName>
</protein>
<accession>A0ABS3DRC2</accession>
<proteinExistence type="predicted"/>
<evidence type="ECO:0000313" key="3">
    <source>
        <dbReference type="Proteomes" id="UP000663970"/>
    </source>
</evidence>
<dbReference type="RefSeq" id="WP_206931945.1">
    <property type="nucleotide sequence ID" value="NZ_JAEKJY010000001.1"/>
</dbReference>
<keyword evidence="1" id="KW-0472">Membrane</keyword>
<feature type="transmembrane region" description="Helical" evidence="1">
    <location>
        <begin position="45"/>
        <end position="65"/>
    </location>
</feature>
<name>A0ABS3DRC2_9BACI</name>
<feature type="transmembrane region" description="Helical" evidence="1">
    <location>
        <begin position="6"/>
        <end position="24"/>
    </location>
</feature>
<evidence type="ECO:0000256" key="1">
    <source>
        <dbReference type="SAM" id="Phobius"/>
    </source>
</evidence>
<dbReference type="EMBL" id="JAEKJY010000001">
    <property type="protein sequence ID" value="MBN8233900.1"/>
    <property type="molecule type" value="Genomic_DNA"/>
</dbReference>
<gene>
    <name evidence="2" type="ORF">JF544_01520</name>
</gene>
<feature type="transmembrane region" description="Helical" evidence="1">
    <location>
        <begin position="85"/>
        <end position="105"/>
    </location>
</feature>
<dbReference type="Proteomes" id="UP000663970">
    <property type="component" value="Unassembled WGS sequence"/>
</dbReference>
<comment type="caution">
    <text evidence="2">The sequence shown here is derived from an EMBL/GenBank/DDBJ whole genome shotgun (WGS) entry which is preliminary data.</text>
</comment>